<evidence type="ECO:0000313" key="1">
    <source>
        <dbReference type="EMBL" id="CAE0134613.1"/>
    </source>
</evidence>
<accession>A0A7S3F920</accession>
<dbReference type="AlphaFoldDB" id="A0A7S3F920"/>
<proteinExistence type="predicted"/>
<reference evidence="1" key="1">
    <citation type="submission" date="2021-01" db="EMBL/GenBank/DDBJ databases">
        <authorList>
            <person name="Corre E."/>
            <person name="Pelletier E."/>
            <person name="Niang G."/>
            <person name="Scheremetjew M."/>
            <person name="Finn R."/>
            <person name="Kale V."/>
            <person name="Holt S."/>
            <person name="Cochrane G."/>
            <person name="Meng A."/>
            <person name="Brown T."/>
            <person name="Cohen L."/>
        </authorList>
    </citation>
    <scope>NUCLEOTIDE SEQUENCE</scope>
    <source>
        <strain evidence="1">CCMP281</strain>
    </source>
</reference>
<dbReference type="EMBL" id="HBHX01054964">
    <property type="protein sequence ID" value="CAE0134613.1"/>
    <property type="molecule type" value="Transcribed_RNA"/>
</dbReference>
<dbReference type="InterPro" id="IPR004245">
    <property type="entry name" value="DUF229"/>
</dbReference>
<dbReference type="GO" id="GO:0005615">
    <property type="term" value="C:extracellular space"/>
    <property type="evidence" value="ECO:0007669"/>
    <property type="project" value="TreeGrafter"/>
</dbReference>
<sequence length="375" mass="42131">MYRTLMCCLCACVTLSQLYHHKSLLKEVTHRRAAAHAAQLRLAQAELNQRGWLGEQRRLAFEVELRFRAERQLLARVQEITRIVDVKQQREYAARSLAQRNAHSARDDLRQHTVWHSVAPDGSCPAEVPHWEWRLLLQAAEAVDPVLQYEALLQLGAQSRLTQSELLRLTGHYRTILRNPEFDGILDTAHPPCSSEAFAKMTGERILHMTCDDNPRYAVDDGVELLPYDGPVRLSGGETVVAYCGGEINVVSHPLRQPEIITRALSVKPILSRRPNLLIFMVDATSRAHFRRSLPKTLAALDRIAKFGARAADEGFPSGSGSSSSSSEGKLHVFDFEIYNVIGYNSMPNQLPLFCDVTPESLTSLAPNKCVWEML</sequence>
<name>A0A7S3F920_9EUKA</name>
<protein>
    <submittedName>
        <fullName evidence="1">Uncharacterized protein</fullName>
    </submittedName>
</protein>
<organism evidence="1">
    <name type="scientific">Haptolina ericina</name>
    <dbReference type="NCBI Taxonomy" id="156174"/>
    <lineage>
        <taxon>Eukaryota</taxon>
        <taxon>Haptista</taxon>
        <taxon>Haptophyta</taxon>
        <taxon>Prymnesiophyceae</taxon>
        <taxon>Prymnesiales</taxon>
        <taxon>Prymnesiaceae</taxon>
        <taxon>Haptolina</taxon>
    </lineage>
</organism>
<dbReference type="PANTHER" id="PTHR10974">
    <property type="entry name" value="FI08016P-RELATED"/>
    <property type="match status" value="1"/>
</dbReference>
<dbReference type="PANTHER" id="PTHR10974:SF1">
    <property type="entry name" value="FI08016P-RELATED"/>
    <property type="match status" value="1"/>
</dbReference>
<gene>
    <name evidence="1" type="ORF">HERI1096_LOCUS30280</name>
</gene>